<organism evidence="10">
    <name type="scientific">Sipha flava</name>
    <name type="common">yellow sugarcane aphid</name>
    <dbReference type="NCBI Taxonomy" id="143950"/>
    <lineage>
        <taxon>Eukaryota</taxon>
        <taxon>Metazoa</taxon>
        <taxon>Ecdysozoa</taxon>
        <taxon>Arthropoda</taxon>
        <taxon>Hexapoda</taxon>
        <taxon>Insecta</taxon>
        <taxon>Pterygota</taxon>
        <taxon>Neoptera</taxon>
        <taxon>Paraneoptera</taxon>
        <taxon>Hemiptera</taxon>
        <taxon>Sternorrhyncha</taxon>
        <taxon>Aphidomorpha</taxon>
        <taxon>Aphidoidea</taxon>
        <taxon>Aphididae</taxon>
        <taxon>Sipha</taxon>
    </lineage>
</organism>
<evidence type="ECO:0000313" key="11">
    <source>
        <dbReference type="Proteomes" id="UP000694846"/>
    </source>
</evidence>
<comment type="subcellular location">
    <subcellularLocation>
        <location evidence="1">Mitochondrion inner membrane</location>
        <topology evidence="1">Single-pass membrane protein</topology>
    </subcellularLocation>
</comment>
<keyword evidence="11" id="KW-1185">Reference proteome</keyword>
<dbReference type="PANTHER" id="PTHR14009">
    <property type="entry name" value="LEUCINE ZIPPER-EF-HAND CONTAINING TRANSMEMBRANE PROTEIN"/>
    <property type="match status" value="1"/>
</dbReference>
<evidence type="ECO:0000313" key="10">
    <source>
        <dbReference type="EMBL" id="MBY80878.1"/>
    </source>
</evidence>
<proteinExistence type="predicted"/>
<keyword evidence="4 8" id="KW-1133">Transmembrane helix</keyword>
<evidence type="ECO:0000256" key="3">
    <source>
        <dbReference type="ARBA" id="ARBA00022792"/>
    </source>
</evidence>
<dbReference type="RefSeq" id="XP_025419725.1">
    <property type="nucleotide sequence ID" value="XM_025563940.1"/>
</dbReference>
<evidence type="ECO:0000256" key="4">
    <source>
        <dbReference type="ARBA" id="ARBA00022989"/>
    </source>
</evidence>
<feature type="domain" description="Letm1 RBD" evidence="9">
    <location>
        <begin position="211"/>
        <end position="398"/>
    </location>
</feature>
<dbReference type="GO" id="GO:0005743">
    <property type="term" value="C:mitochondrial inner membrane"/>
    <property type="evidence" value="ECO:0007669"/>
    <property type="project" value="UniProtKB-SubCell"/>
</dbReference>
<dbReference type="PROSITE" id="PS51758">
    <property type="entry name" value="LETM1_RBD"/>
    <property type="match status" value="1"/>
</dbReference>
<dbReference type="InterPro" id="IPR044202">
    <property type="entry name" value="LETM1/MDM38-like"/>
</dbReference>
<keyword evidence="2 8" id="KW-0812">Transmembrane</keyword>
<reference evidence="12" key="2">
    <citation type="submission" date="2025-04" db="UniProtKB">
        <authorList>
            <consortium name="RefSeq"/>
        </authorList>
    </citation>
    <scope>IDENTIFICATION</scope>
    <source>
        <tissue evidence="12">Whole body</tissue>
    </source>
</reference>
<evidence type="ECO:0000259" key="9">
    <source>
        <dbReference type="PROSITE" id="PS51758"/>
    </source>
</evidence>
<evidence type="ECO:0000256" key="2">
    <source>
        <dbReference type="ARBA" id="ARBA00022692"/>
    </source>
</evidence>
<dbReference type="EMBL" id="GGMS01011675">
    <property type="protein sequence ID" value="MBY80878.1"/>
    <property type="molecule type" value="Transcribed_RNA"/>
</dbReference>
<accession>A0A2S2QT35</accession>
<reference evidence="10" key="1">
    <citation type="submission" date="2018-04" db="EMBL/GenBank/DDBJ databases">
        <title>Transcriptome assembly of Sipha flava.</title>
        <authorList>
            <person name="Scully E.D."/>
            <person name="Geib S.M."/>
            <person name="Palmer N.A."/>
            <person name="Koch K."/>
            <person name="Bradshaw J."/>
            <person name="Heng-Moss T."/>
            <person name="Sarath G."/>
        </authorList>
    </citation>
    <scope>NUCLEOTIDE SEQUENCE</scope>
</reference>
<dbReference type="AlphaFoldDB" id="A0A2S2QT35"/>
<evidence type="ECO:0000256" key="1">
    <source>
        <dbReference type="ARBA" id="ARBA00004434"/>
    </source>
</evidence>
<keyword evidence="5 7" id="KW-0496">Mitochondrion</keyword>
<dbReference type="OrthoDB" id="73691at2759"/>
<keyword evidence="3" id="KW-0999">Mitochondrion inner membrane</keyword>
<gene>
    <name evidence="10" type="primary">letmd1</name>
    <name evidence="12" type="synonym">LOC112690046</name>
    <name evidence="10" type="ORF">g.177163</name>
</gene>
<evidence type="ECO:0000256" key="6">
    <source>
        <dbReference type="ARBA" id="ARBA00023136"/>
    </source>
</evidence>
<dbReference type="GO" id="GO:0030003">
    <property type="term" value="P:intracellular monoatomic cation homeostasis"/>
    <property type="evidence" value="ECO:0007669"/>
    <property type="project" value="TreeGrafter"/>
</dbReference>
<evidence type="ECO:0000256" key="5">
    <source>
        <dbReference type="ARBA" id="ARBA00023128"/>
    </source>
</evidence>
<dbReference type="Proteomes" id="UP000694846">
    <property type="component" value="Unplaced"/>
</dbReference>
<evidence type="ECO:0000256" key="8">
    <source>
        <dbReference type="SAM" id="Phobius"/>
    </source>
</evidence>
<evidence type="ECO:0000256" key="7">
    <source>
        <dbReference type="PROSITE-ProRule" id="PRU01094"/>
    </source>
</evidence>
<dbReference type="Pfam" id="PF07766">
    <property type="entry name" value="LETM1_RBD"/>
    <property type="match status" value="1"/>
</dbReference>
<sequence>MKLIVRTSRCLAANNCRLLTAENHTYQNSRFFKNSVILQFPSKEPLKTDAKPSVVPPYISVDNANQSSQISQKKNSQLNNSVLKQESKLDKEDINEHKLLNDNTFAMRLVNKIENWSPSTAKYARLSIFGCKYLYKDVLVLLSAYKKYYSSGLSSLTYAELELKYRLPLQLVRLTPILIFWPIPFTNLFLFPLAFMFPRYLLSEHFWTDEQLKEYWIKDQQKKFEHNIRVFEHLSLMAEECSDEMLLKWFRVIECLGAGGVSPVDDIIQAIPVFTMFPYHFSTLPRQHITVLLKMYNLHRGWRRRVRLKKLAQYIQLMDKAIISEGGPDKLNDRQLKWACLFRGLNPFSSSRETLVLYLENWIKISSKIEKDSLSCILHCQVLLSLNRPENDILKKTE</sequence>
<feature type="transmembrane region" description="Helical" evidence="8">
    <location>
        <begin position="174"/>
        <end position="197"/>
    </location>
</feature>
<dbReference type="InterPro" id="IPR033122">
    <property type="entry name" value="LETM1-like_RBD"/>
</dbReference>
<evidence type="ECO:0000313" key="12">
    <source>
        <dbReference type="RefSeq" id="XP_025419725.1"/>
    </source>
</evidence>
<dbReference type="PANTHER" id="PTHR14009:SF13">
    <property type="entry name" value="LETM1 DOMAIN-CONTAINING PROTEIN 1"/>
    <property type="match status" value="1"/>
</dbReference>
<protein>
    <submittedName>
        <fullName evidence="10 12">LETM1 domain-containing protein 1</fullName>
    </submittedName>
</protein>
<dbReference type="GO" id="GO:0043022">
    <property type="term" value="F:ribosome binding"/>
    <property type="evidence" value="ECO:0007669"/>
    <property type="project" value="InterPro"/>
</dbReference>
<name>A0A2S2QT35_9HEMI</name>
<keyword evidence="6 8" id="KW-0472">Membrane</keyword>